<proteinExistence type="predicted"/>
<name>A0A517P958_9PLAN</name>
<dbReference type="AlphaFoldDB" id="A0A517P958"/>
<dbReference type="KEGG" id="acaf:CA12_20080"/>
<keyword evidence="2" id="KW-1185">Reference proteome</keyword>
<protein>
    <submittedName>
        <fullName evidence="1">Uncharacterized protein</fullName>
    </submittedName>
</protein>
<evidence type="ECO:0000313" key="2">
    <source>
        <dbReference type="Proteomes" id="UP000318741"/>
    </source>
</evidence>
<dbReference type="RefSeq" id="WP_145358805.1">
    <property type="nucleotide sequence ID" value="NZ_CP036265.1"/>
</dbReference>
<dbReference type="Proteomes" id="UP000318741">
    <property type="component" value="Chromosome"/>
</dbReference>
<reference evidence="1 2" key="1">
    <citation type="submission" date="2019-02" db="EMBL/GenBank/DDBJ databases">
        <title>Deep-cultivation of Planctomycetes and their phenomic and genomic characterization uncovers novel biology.</title>
        <authorList>
            <person name="Wiegand S."/>
            <person name="Jogler M."/>
            <person name="Boedeker C."/>
            <person name="Pinto D."/>
            <person name="Vollmers J."/>
            <person name="Rivas-Marin E."/>
            <person name="Kohn T."/>
            <person name="Peeters S.H."/>
            <person name="Heuer A."/>
            <person name="Rast P."/>
            <person name="Oberbeckmann S."/>
            <person name="Bunk B."/>
            <person name="Jeske O."/>
            <person name="Meyerdierks A."/>
            <person name="Storesund J.E."/>
            <person name="Kallscheuer N."/>
            <person name="Luecker S."/>
            <person name="Lage O.M."/>
            <person name="Pohl T."/>
            <person name="Merkel B.J."/>
            <person name="Hornburger P."/>
            <person name="Mueller R.-W."/>
            <person name="Bruemmer F."/>
            <person name="Labrenz M."/>
            <person name="Spormann A.M."/>
            <person name="Op den Camp H."/>
            <person name="Overmann J."/>
            <person name="Amann R."/>
            <person name="Jetten M.S.M."/>
            <person name="Mascher T."/>
            <person name="Medema M.H."/>
            <person name="Devos D.P."/>
            <person name="Kaster A.-K."/>
            <person name="Ovreas L."/>
            <person name="Rohde M."/>
            <person name="Galperin M.Y."/>
            <person name="Jogler C."/>
        </authorList>
    </citation>
    <scope>NUCLEOTIDE SEQUENCE [LARGE SCALE GENOMIC DNA]</scope>
    <source>
        <strain evidence="1 2">CA12</strain>
    </source>
</reference>
<organism evidence="1 2">
    <name type="scientific">Alienimonas californiensis</name>
    <dbReference type="NCBI Taxonomy" id="2527989"/>
    <lineage>
        <taxon>Bacteria</taxon>
        <taxon>Pseudomonadati</taxon>
        <taxon>Planctomycetota</taxon>
        <taxon>Planctomycetia</taxon>
        <taxon>Planctomycetales</taxon>
        <taxon>Planctomycetaceae</taxon>
        <taxon>Alienimonas</taxon>
    </lineage>
</organism>
<sequence length="131" mass="14387">MTAPLLLSALLLPIAPNVERPGMPRSEVSIVAVGTVRDVFTSGAGTQNVRRVTLLEVEEVERGRDLVPGRFLYLSTFENRMGPVPTTGAGGHAGYKPAGFRLRVWIVGKDGRNEGLYPEWYEVLPPVEKRD</sequence>
<gene>
    <name evidence="1" type="ORF">CA12_20080</name>
</gene>
<dbReference type="EMBL" id="CP036265">
    <property type="protein sequence ID" value="QDT15910.1"/>
    <property type="molecule type" value="Genomic_DNA"/>
</dbReference>
<accession>A0A517P958</accession>
<evidence type="ECO:0000313" key="1">
    <source>
        <dbReference type="EMBL" id="QDT15910.1"/>
    </source>
</evidence>